<dbReference type="eggNOG" id="ENOG5032IX8">
    <property type="taxonomic scope" value="Bacteria"/>
</dbReference>
<dbReference type="STRING" id="1244531.CIG2463D_1408"/>
<dbReference type="EMBL" id="CP009043">
    <property type="protein sequence ID" value="AII15108.1"/>
    <property type="molecule type" value="Genomic_DNA"/>
</dbReference>
<dbReference type="HOGENOM" id="CLU_139627_0_0_7"/>
<proteinExistence type="predicted"/>
<name>A0A076FBM7_9BACT</name>
<evidence type="ECO:0000313" key="1">
    <source>
        <dbReference type="EMBL" id="AII15108.1"/>
    </source>
</evidence>
<organism evidence="1 2">
    <name type="scientific">Campylobacter iguaniorum</name>
    <dbReference type="NCBI Taxonomy" id="1244531"/>
    <lineage>
        <taxon>Bacteria</taxon>
        <taxon>Pseudomonadati</taxon>
        <taxon>Campylobacterota</taxon>
        <taxon>Epsilonproteobacteria</taxon>
        <taxon>Campylobacterales</taxon>
        <taxon>Campylobacteraceae</taxon>
        <taxon>Campylobacter</taxon>
    </lineage>
</organism>
<accession>A0A076FBM7</accession>
<keyword evidence="2" id="KW-1185">Reference proteome</keyword>
<evidence type="ECO:0000313" key="2">
    <source>
        <dbReference type="Proteomes" id="UP000028486"/>
    </source>
</evidence>
<dbReference type="Proteomes" id="UP000028486">
    <property type="component" value="Chromosome"/>
</dbReference>
<dbReference type="OrthoDB" id="5361047at2"/>
<reference evidence="2" key="1">
    <citation type="journal article" date="2014" name="Genome Announc.">
        <title>Complete Genome Sequence of Campylobacter iguaniorum Strain 1485ET, Isolated from a Bearded Dragon (Pogona vitticeps).</title>
        <authorList>
            <person name="Gilbert M.J."/>
            <person name="Miller W.G."/>
            <person name="Yee E."/>
            <person name="Kik M."/>
            <person name="Wagenaar J.A."/>
            <person name="Duim B."/>
        </authorList>
    </citation>
    <scope>NUCLEOTIDE SEQUENCE [LARGE SCALE GENOMIC DNA]</scope>
    <source>
        <strain evidence="2">1485E</strain>
    </source>
</reference>
<dbReference type="PATRIC" id="fig|1244531.5.peg.1420"/>
<dbReference type="KEGG" id="caj:CIG1485E_1275"/>
<evidence type="ECO:0008006" key="3">
    <source>
        <dbReference type="Google" id="ProtNLM"/>
    </source>
</evidence>
<dbReference type="AlphaFoldDB" id="A0A076FBM7"/>
<sequence length="157" mass="18067">MKLYSLFLVLGFLALLILGTVVFLWRFAQVSTPQIYTTKTDSSVLSYAYKQTNSWFEKVAMFAKKDYVLPTNLMLIKMDNNSEFGESKGSFEIILDRCDFYSVFCITRVAKEFGVDATIVKRGLDSLIYLNTADQKRAQNIVLNLKKYNIHSKIKED</sequence>
<gene>
    <name evidence="1" type="ORF">CIG1485E_1275</name>
</gene>
<protein>
    <recommendedName>
        <fullName evidence="3">Periplasmic protein</fullName>
    </recommendedName>
</protein>